<accession>S9PP17</accession>
<dbReference type="EMBL" id="ANAH02000004">
    <property type="protein sequence ID" value="EPX64212.1"/>
    <property type="molecule type" value="Genomic_DNA"/>
</dbReference>
<protein>
    <submittedName>
        <fullName evidence="2">Tfp pilus assembly protein PilF</fullName>
    </submittedName>
</protein>
<evidence type="ECO:0000313" key="3">
    <source>
        <dbReference type="Proteomes" id="UP000011682"/>
    </source>
</evidence>
<name>S9PP17_CYSF2</name>
<comment type="caution">
    <text evidence="2">The sequence shown here is derived from an EMBL/GenBank/DDBJ whole genome shotgun (WGS) entry which is preliminary data.</text>
</comment>
<gene>
    <name evidence="2" type="ORF">D187_005346</name>
</gene>
<keyword evidence="1" id="KW-1133">Transmembrane helix</keyword>
<proteinExistence type="predicted"/>
<keyword evidence="1" id="KW-0812">Transmembrane</keyword>
<organism evidence="2 3">
    <name type="scientific">Cystobacter fuscus (strain ATCC 25194 / DSM 2262 / NBRC 100088 / M29)</name>
    <dbReference type="NCBI Taxonomy" id="1242864"/>
    <lineage>
        <taxon>Bacteria</taxon>
        <taxon>Pseudomonadati</taxon>
        <taxon>Myxococcota</taxon>
        <taxon>Myxococcia</taxon>
        <taxon>Myxococcales</taxon>
        <taxon>Cystobacterineae</taxon>
        <taxon>Archangiaceae</taxon>
        <taxon>Cystobacter</taxon>
    </lineage>
</organism>
<evidence type="ECO:0000313" key="2">
    <source>
        <dbReference type="EMBL" id="EPX64212.1"/>
    </source>
</evidence>
<feature type="transmembrane region" description="Helical" evidence="1">
    <location>
        <begin position="60"/>
        <end position="93"/>
    </location>
</feature>
<keyword evidence="1" id="KW-0472">Membrane</keyword>
<keyword evidence="3" id="KW-1185">Reference proteome</keyword>
<sequence length="94" mass="9972">MPKGYGHVRSPRGSGGKSEYCRETCWQPYQDCIELQGLKPQEFTSAEHAVEALKPSRKAILVGSVVLIAGVFFVTVSAGAGLLVLAPMALVVAP</sequence>
<dbReference type="AlphaFoldDB" id="S9PP17"/>
<evidence type="ECO:0000256" key="1">
    <source>
        <dbReference type="SAM" id="Phobius"/>
    </source>
</evidence>
<dbReference type="Proteomes" id="UP000011682">
    <property type="component" value="Unassembled WGS sequence"/>
</dbReference>
<reference evidence="2" key="1">
    <citation type="submission" date="2013-05" db="EMBL/GenBank/DDBJ databases">
        <title>Genome assembly of Cystobacter fuscus DSM 2262.</title>
        <authorList>
            <person name="Sharma G."/>
            <person name="Khatri I."/>
            <person name="Kaur C."/>
            <person name="Mayilraj S."/>
            <person name="Subramanian S."/>
        </authorList>
    </citation>
    <scope>NUCLEOTIDE SEQUENCE [LARGE SCALE GENOMIC DNA]</scope>
    <source>
        <strain evidence="2">DSM 2262</strain>
    </source>
</reference>